<dbReference type="OrthoDB" id="73069at2157"/>
<reference key="1">
    <citation type="submission" date="2009-08" db="EMBL/GenBank/DDBJ databases">
        <title>The genome sequence of Methanothermobacter marburgensis.</title>
        <authorList>
            <person name="Kaster A."/>
            <person name="Seedorf H."/>
            <person name="Goenrich M."/>
            <person name="Wiezer A."/>
            <person name="Liesegang H."/>
            <person name="Thauer R."/>
            <person name="Gottschalk G."/>
        </authorList>
    </citation>
    <scope>NUCLEOTIDE SEQUENCE</scope>
    <source>
        <strain>Marburg</strain>
    </source>
</reference>
<keyword evidence="2" id="KW-1185">Reference proteome</keyword>
<dbReference type="KEGG" id="mmg:MTBMA_c16240"/>
<reference evidence="1 2" key="2">
    <citation type="journal article" date="2010" name="J. Bacteriol.">
        <title>Complete genome sequence of Methanothermobacter marburgensis, a methanoarchaeon model organism.</title>
        <authorList>
            <person name="Liesegang H."/>
            <person name="Kaster A.K."/>
            <person name="Wiezer A."/>
            <person name="Goenrich M."/>
            <person name="Wollherr A."/>
            <person name="Seedorf H."/>
            <person name="Gottschalk G."/>
            <person name="Thauer R.K."/>
        </authorList>
    </citation>
    <scope>NUCLEOTIDE SEQUENCE [LARGE SCALE GENOMIC DNA]</scope>
    <source>
        <strain evidence="2">ATCC BAA-927 / DSM 2133 / JCM 14651 / NBRC 100331 / OCM 82 / Marburg</strain>
    </source>
</reference>
<dbReference type="InterPro" id="IPR019597">
    <property type="entry name" value="Energy-convert_hydgase-B_suP"/>
</dbReference>
<dbReference type="EMBL" id="CP001710">
    <property type="protein sequence ID" value="ADL59203.1"/>
    <property type="molecule type" value="Genomic_DNA"/>
</dbReference>
<dbReference type="GeneID" id="41327244"/>
<dbReference type="PATRIC" id="fig|79929.8.peg.1574"/>
<dbReference type="HOGENOM" id="CLU_162437_0_0_2"/>
<dbReference type="AlphaFoldDB" id="D9PYA5"/>
<accession>D9PYA5</accession>
<dbReference type="Proteomes" id="UP000000345">
    <property type="component" value="Chromosome"/>
</dbReference>
<dbReference type="RefSeq" id="WP_013296413.1">
    <property type="nucleotide sequence ID" value="NC_014408.1"/>
</dbReference>
<organism evidence="1 2">
    <name type="scientific">Methanothermobacter marburgensis (strain ATCC BAA-927 / DSM 2133 / JCM 14651 / NBRC 100331 / OCM 82 / Marburg)</name>
    <name type="common">Methanobacterium thermoautotrophicum</name>
    <dbReference type="NCBI Taxonomy" id="79929"/>
    <lineage>
        <taxon>Archaea</taxon>
        <taxon>Methanobacteriati</taxon>
        <taxon>Methanobacteriota</taxon>
        <taxon>Methanomada group</taxon>
        <taxon>Methanobacteria</taxon>
        <taxon>Methanobacteriales</taxon>
        <taxon>Methanobacteriaceae</taxon>
        <taxon>Methanothermobacter</taxon>
    </lineage>
</organism>
<gene>
    <name evidence="1" type="primary">ehbP</name>
    <name evidence="1" type="ordered locus">MTBMA_c16240</name>
</gene>
<dbReference type="PaxDb" id="79929-MTBMA_c16240"/>
<evidence type="ECO:0000313" key="2">
    <source>
        <dbReference type="Proteomes" id="UP000000345"/>
    </source>
</evidence>
<dbReference type="GeneID" id="9705333"/>
<evidence type="ECO:0000313" key="1">
    <source>
        <dbReference type="EMBL" id="ADL59203.1"/>
    </source>
</evidence>
<dbReference type="Pfam" id="PF10622">
    <property type="entry name" value="Ehbp"/>
    <property type="match status" value="1"/>
</dbReference>
<name>D9PYA5_METTM</name>
<protein>
    <submittedName>
        <fullName evidence="1">Energy-converting hydrogenase B, subunit P</fullName>
    </submittedName>
</protein>
<sequence length="83" mass="9939">MKMVIRPHHMISLGGYIVELEFPYRNLIVVNPTDEHIKIEVPVFDEDWIEEHRKLGLRIIPVRDEDNYLSLWRREKALLEASD</sequence>
<proteinExistence type="predicted"/>
<dbReference type="STRING" id="79929.MTBMA_c16240"/>